<dbReference type="EMBL" id="JGZP01000015">
    <property type="protein sequence ID" value="KFI96161.1"/>
    <property type="molecule type" value="Genomic_DNA"/>
</dbReference>
<dbReference type="STRING" id="762211.BSTEL_1195"/>
<proteinExistence type="predicted"/>
<reference evidence="2 3" key="1">
    <citation type="submission" date="2014-03" db="EMBL/GenBank/DDBJ databases">
        <title>Genomics of Bifidobacteria.</title>
        <authorList>
            <person name="Ventura M."/>
            <person name="Milani C."/>
            <person name="Lugli G.A."/>
        </authorList>
    </citation>
    <scope>NUCLEOTIDE SEQUENCE [LARGE SCALE GENOMIC DNA]</scope>
    <source>
        <strain evidence="2 3">DSM 23968</strain>
    </source>
</reference>
<feature type="transmembrane region" description="Helical" evidence="1">
    <location>
        <begin position="73"/>
        <end position="97"/>
    </location>
</feature>
<feature type="transmembrane region" description="Helical" evidence="1">
    <location>
        <begin position="103"/>
        <end position="121"/>
    </location>
</feature>
<dbReference type="AlphaFoldDB" id="A0A087DKW1"/>
<gene>
    <name evidence="2" type="ORF">BSTEL_1195</name>
</gene>
<protein>
    <recommendedName>
        <fullName evidence="4">DUF2178 domain-containing protein</fullName>
    </recommendedName>
</protein>
<sequence length="140" mass="15266">MTFNRYVAFRMAVEVIGGVACAMQAVRDDDLSALIVTTIVALIWVAGETRVIRMLRRERPRTDELSDQHQLQAARFALLSFVAVACVAGFVGMLASLATGRSFVMPPMVLPALAMFALACADARYLWLERGEAPGDGDED</sequence>
<evidence type="ECO:0000313" key="3">
    <source>
        <dbReference type="Proteomes" id="UP000029004"/>
    </source>
</evidence>
<dbReference type="OrthoDB" id="3233361at2"/>
<dbReference type="RefSeq" id="WP_051922977.1">
    <property type="nucleotide sequence ID" value="NZ_JGZP01000015.1"/>
</dbReference>
<feature type="transmembrane region" description="Helical" evidence="1">
    <location>
        <begin position="32"/>
        <end position="52"/>
    </location>
</feature>
<name>A0A087DKW1_9BIFI</name>
<keyword evidence="1" id="KW-0472">Membrane</keyword>
<evidence type="ECO:0008006" key="4">
    <source>
        <dbReference type="Google" id="ProtNLM"/>
    </source>
</evidence>
<evidence type="ECO:0000313" key="2">
    <source>
        <dbReference type="EMBL" id="KFI96161.1"/>
    </source>
</evidence>
<feature type="transmembrane region" description="Helical" evidence="1">
    <location>
        <begin position="7"/>
        <end position="26"/>
    </location>
</feature>
<keyword evidence="1" id="KW-1133">Transmembrane helix</keyword>
<keyword evidence="3" id="KW-1185">Reference proteome</keyword>
<dbReference type="eggNOG" id="ENOG5030JH2">
    <property type="taxonomic scope" value="Bacteria"/>
</dbReference>
<keyword evidence="1" id="KW-0812">Transmembrane</keyword>
<accession>A0A087DKW1</accession>
<comment type="caution">
    <text evidence="2">The sequence shown here is derived from an EMBL/GenBank/DDBJ whole genome shotgun (WGS) entry which is preliminary data.</text>
</comment>
<evidence type="ECO:0000256" key="1">
    <source>
        <dbReference type="SAM" id="Phobius"/>
    </source>
</evidence>
<dbReference type="Proteomes" id="UP000029004">
    <property type="component" value="Unassembled WGS sequence"/>
</dbReference>
<organism evidence="2 3">
    <name type="scientific">Bifidobacterium stellenboschense</name>
    <dbReference type="NCBI Taxonomy" id="762211"/>
    <lineage>
        <taxon>Bacteria</taxon>
        <taxon>Bacillati</taxon>
        <taxon>Actinomycetota</taxon>
        <taxon>Actinomycetes</taxon>
        <taxon>Bifidobacteriales</taxon>
        <taxon>Bifidobacteriaceae</taxon>
        <taxon>Bifidobacterium</taxon>
    </lineage>
</organism>